<keyword evidence="7" id="KW-0687">Ribonucleoprotein</keyword>
<comment type="function">
    <text evidence="6">Methylates ribosomal protein L11.</text>
</comment>
<feature type="binding site" evidence="6">
    <location>
        <position position="162"/>
    </location>
    <ligand>
        <name>S-adenosyl-L-methionine</name>
        <dbReference type="ChEBI" id="CHEBI:59789"/>
    </ligand>
</feature>
<evidence type="ECO:0000256" key="3">
    <source>
        <dbReference type="ARBA" id="ARBA00022603"/>
    </source>
</evidence>
<dbReference type="KEGG" id="wei:EQG49_12930"/>
<proteinExistence type="inferred from homology"/>
<dbReference type="GO" id="GO:0005840">
    <property type="term" value="C:ribosome"/>
    <property type="evidence" value="ECO:0007669"/>
    <property type="project" value="UniProtKB-KW"/>
</dbReference>
<comment type="catalytic activity">
    <reaction evidence="6">
        <text>L-lysyl-[protein] + 3 S-adenosyl-L-methionine = N(6),N(6),N(6)-trimethyl-L-lysyl-[protein] + 3 S-adenosyl-L-homocysteine + 3 H(+)</text>
        <dbReference type="Rhea" id="RHEA:54192"/>
        <dbReference type="Rhea" id="RHEA-COMP:9752"/>
        <dbReference type="Rhea" id="RHEA-COMP:13826"/>
        <dbReference type="ChEBI" id="CHEBI:15378"/>
        <dbReference type="ChEBI" id="CHEBI:29969"/>
        <dbReference type="ChEBI" id="CHEBI:57856"/>
        <dbReference type="ChEBI" id="CHEBI:59789"/>
        <dbReference type="ChEBI" id="CHEBI:61961"/>
    </reaction>
</comment>
<keyword evidence="5 6" id="KW-0949">S-adenosyl-L-methionine</keyword>
<dbReference type="Proteomes" id="UP000292886">
    <property type="component" value="Chromosome"/>
</dbReference>
<organism evidence="7 8">
    <name type="scientific">Periweissella cryptocerci</name>
    <dbReference type="NCBI Taxonomy" id="2506420"/>
    <lineage>
        <taxon>Bacteria</taxon>
        <taxon>Bacillati</taxon>
        <taxon>Bacillota</taxon>
        <taxon>Bacilli</taxon>
        <taxon>Lactobacillales</taxon>
        <taxon>Lactobacillaceae</taxon>
        <taxon>Periweissella</taxon>
    </lineage>
</organism>
<dbReference type="CDD" id="cd02440">
    <property type="entry name" value="AdoMet_MTases"/>
    <property type="match status" value="1"/>
</dbReference>
<dbReference type="RefSeq" id="WP_133364601.1">
    <property type="nucleotide sequence ID" value="NZ_CP037940.1"/>
</dbReference>
<evidence type="ECO:0000313" key="7">
    <source>
        <dbReference type="EMBL" id="QBO37524.1"/>
    </source>
</evidence>
<comment type="subcellular location">
    <subcellularLocation>
        <location evidence="6">Cytoplasm</location>
    </subcellularLocation>
</comment>
<dbReference type="Gene3D" id="3.40.50.150">
    <property type="entry name" value="Vaccinia Virus protein VP39"/>
    <property type="match status" value="1"/>
</dbReference>
<dbReference type="NCBIfam" id="TIGR00406">
    <property type="entry name" value="prmA"/>
    <property type="match status" value="1"/>
</dbReference>
<evidence type="ECO:0000256" key="2">
    <source>
        <dbReference type="ARBA" id="ARBA00022490"/>
    </source>
</evidence>
<dbReference type="GO" id="GO:0005737">
    <property type="term" value="C:cytoplasm"/>
    <property type="evidence" value="ECO:0007669"/>
    <property type="project" value="UniProtKB-SubCell"/>
</dbReference>
<dbReference type="PANTHER" id="PTHR43648">
    <property type="entry name" value="ELECTRON TRANSFER FLAVOPROTEIN BETA SUBUNIT LYSINE METHYLTRANSFERASE"/>
    <property type="match status" value="1"/>
</dbReference>
<dbReference type="SUPFAM" id="SSF53335">
    <property type="entry name" value="S-adenosyl-L-methionine-dependent methyltransferases"/>
    <property type="match status" value="1"/>
</dbReference>
<dbReference type="InterPro" id="IPR050078">
    <property type="entry name" value="Ribosomal_L11_MeTrfase_PrmA"/>
</dbReference>
<dbReference type="InterPro" id="IPR029063">
    <property type="entry name" value="SAM-dependent_MTases_sf"/>
</dbReference>
<evidence type="ECO:0000256" key="1">
    <source>
        <dbReference type="ARBA" id="ARBA00009741"/>
    </source>
</evidence>
<evidence type="ECO:0000256" key="6">
    <source>
        <dbReference type="HAMAP-Rule" id="MF_00735"/>
    </source>
</evidence>
<keyword evidence="4 6" id="KW-0808">Transferase</keyword>
<evidence type="ECO:0000256" key="5">
    <source>
        <dbReference type="ARBA" id="ARBA00022691"/>
    </source>
</evidence>
<name>A0A4P6YXD3_9LACO</name>
<feature type="binding site" evidence="6">
    <location>
        <position position="183"/>
    </location>
    <ligand>
        <name>S-adenosyl-L-methionine</name>
        <dbReference type="ChEBI" id="CHEBI:59789"/>
    </ligand>
</feature>
<protein>
    <recommendedName>
        <fullName evidence="6">Ribosomal protein L11 methyltransferase</fullName>
        <shortName evidence="6">L11 Mtase</shortName>
        <ecNumber evidence="6">2.1.1.-</ecNumber>
    </recommendedName>
</protein>
<dbReference type="OrthoDB" id="9785995at2"/>
<accession>A0A4P6YXD3</accession>
<dbReference type="EC" id="2.1.1.-" evidence="6"/>
<gene>
    <name evidence="6" type="primary">prmA</name>
    <name evidence="7" type="ORF">EQG49_12930</name>
</gene>
<feature type="binding site" evidence="6">
    <location>
        <position position="249"/>
    </location>
    <ligand>
        <name>S-adenosyl-L-methionine</name>
        <dbReference type="ChEBI" id="CHEBI:59789"/>
    </ligand>
</feature>
<keyword evidence="2 6" id="KW-0963">Cytoplasm</keyword>
<dbReference type="GO" id="GO:0016279">
    <property type="term" value="F:protein-lysine N-methyltransferase activity"/>
    <property type="evidence" value="ECO:0007669"/>
    <property type="project" value="RHEA"/>
</dbReference>
<comment type="similarity">
    <text evidence="1 6">Belongs to the methyltransferase superfamily. PrmA family.</text>
</comment>
<evidence type="ECO:0000313" key="8">
    <source>
        <dbReference type="Proteomes" id="UP000292886"/>
    </source>
</evidence>
<feature type="binding site" evidence="6">
    <location>
        <position position="205"/>
    </location>
    <ligand>
        <name>S-adenosyl-L-methionine</name>
        <dbReference type="ChEBI" id="CHEBI:59789"/>
    </ligand>
</feature>
<dbReference type="GO" id="GO:0032259">
    <property type="term" value="P:methylation"/>
    <property type="evidence" value="ECO:0007669"/>
    <property type="project" value="UniProtKB-KW"/>
</dbReference>
<dbReference type="EMBL" id="CP037940">
    <property type="protein sequence ID" value="QBO37524.1"/>
    <property type="molecule type" value="Genomic_DNA"/>
</dbReference>
<keyword evidence="8" id="KW-1185">Reference proteome</keyword>
<dbReference type="HAMAP" id="MF_00735">
    <property type="entry name" value="Methyltr_PrmA"/>
    <property type="match status" value="1"/>
</dbReference>
<dbReference type="AlphaFoldDB" id="A0A4P6YXD3"/>
<sequence>MEWTEVDVNTTSEAVEAVSSILTDLGAAGIKIDDANDVLNYERADKSVYINWDEVDHRMEGAVVTAYYPASVFVPEILPIIKHKVTQLAEFGLDYLPGTVTTAAVENTEWATAWKKYYHAVRLTNRLTIVPSWEDYTPVQEQEKLIVLDPGMAFGTGTHPTTRVMLEALEMVVRGGESMLDVGTGSGVLSIAAKHLGVGDIHATDIDEIAVRKAQENLDLNPVGKDIKITASDLLKDVAETEVDLIVANILSEVLHPLIPQAWEKLRDGGLFLTSGIIDEKFNEIKTAEEAMGFVIDQTLKIGDWFGIIAHKPAPDEVNEFTAQG</sequence>
<keyword evidence="3 6" id="KW-0489">Methyltransferase</keyword>
<reference evidence="8" key="1">
    <citation type="submission" date="2019-03" db="EMBL/GenBank/DDBJ databases">
        <title>Weissella sp. 26KH-42 Genome sequencing.</title>
        <authorList>
            <person name="Heo J."/>
            <person name="Kim S.-J."/>
            <person name="Kim J.-S."/>
            <person name="Hong S.-B."/>
            <person name="Kwon S.-W."/>
        </authorList>
    </citation>
    <scope>NUCLEOTIDE SEQUENCE [LARGE SCALE GENOMIC DNA]</scope>
    <source>
        <strain evidence="8">26KH-42</strain>
    </source>
</reference>
<keyword evidence="7" id="KW-0689">Ribosomal protein</keyword>
<dbReference type="PIRSF" id="PIRSF000401">
    <property type="entry name" value="RPL11_MTase"/>
    <property type="match status" value="1"/>
</dbReference>
<dbReference type="InterPro" id="IPR004498">
    <property type="entry name" value="Ribosomal_PrmA_MeTrfase"/>
</dbReference>
<dbReference type="PANTHER" id="PTHR43648:SF1">
    <property type="entry name" value="ELECTRON TRANSFER FLAVOPROTEIN BETA SUBUNIT LYSINE METHYLTRANSFERASE"/>
    <property type="match status" value="1"/>
</dbReference>
<dbReference type="Pfam" id="PF06325">
    <property type="entry name" value="PrmA"/>
    <property type="match status" value="1"/>
</dbReference>
<evidence type="ECO:0000256" key="4">
    <source>
        <dbReference type="ARBA" id="ARBA00022679"/>
    </source>
</evidence>